<dbReference type="GO" id="GO:0006281">
    <property type="term" value="P:DNA repair"/>
    <property type="evidence" value="ECO:0007669"/>
    <property type="project" value="InterPro"/>
</dbReference>
<dbReference type="InterPro" id="IPR051675">
    <property type="entry name" value="Endo/Exo/Phosphatase_dom_1"/>
</dbReference>
<keyword evidence="4" id="KW-1185">Reference proteome</keyword>
<dbReference type="KEGG" id="uli:ETAA1_16170"/>
<dbReference type="GO" id="GO:0015627">
    <property type="term" value="C:type II protein secretion system complex"/>
    <property type="evidence" value="ECO:0007669"/>
    <property type="project" value="TreeGrafter"/>
</dbReference>
<dbReference type="EMBL" id="CP036273">
    <property type="protein sequence ID" value="QDU19686.1"/>
    <property type="molecule type" value="Genomic_DNA"/>
</dbReference>
<dbReference type="Proteomes" id="UP000319576">
    <property type="component" value="Chromosome"/>
</dbReference>
<gene>
    <name evidence="3" type="primary">comEA</name>
    <name evidence="3" type="ORF">ETAA1_16170</name>
</gene>
<keyword evidence="1" id="KW-0812">Transmembrane</keyword>
<dbReference type="GO" id="GO:0015628">
    <property type="term" value="P:protein secretion by the type II secretion system"/>
    <property type="evidence" value="ECO:0007669"/>
    <property type="project" value="TreeGrafter"/>
</dbReference>
<evidence type="ECO:0000259" key="2">
    <source>
        <dbReference type="SMART" id="SM00278"/>
    </source>
</evidence>
<reference evidence="3 4" key="1">
    <citation type="submission" date="2019-02" db="EMBL/GenBank/DDBJ databases">
        <title>Deep-cultivation of Planctomycetes and their phenomic and genomic characterization uncovers novel biology.</title>
        <authorList>
            <person name="Wiegand S."/>
            <person name="Jogler M."/>
            <person name="Boedeker C."/>
            <person name="Pinto D."/>
            <person name="Vollmers J."/>
            <person name="Rivas-Marin E."/>
            <person name="Kohn T."/>
            <person name="Peeters S.H."/>
            <person name="Heuer A."/>
            <person name="Rast P."/>
            <person name="Oberbeckmann S."/>
            <person name="Bunk B."/>
            <person name="Jeske O."/>
            <person name="Meyerdierks A."/>
            <person name="Storesund J.E."/>
            <person name="Kallscheuer N."/>
            <person name="Luecker S."/>
            <person name="Lage O.M."/>
            <person name="Pohl T."/>
            <person name="Merkel B.J."/>
            <person name="Hornburger P."/>
            <person name="Mueller R.-W."/>
            <person name="Bruemmer F."/>
            <person name="Labrenz M."/>
            <person name="Spormann A.M."/>
            <person name="Op den Camp H."/>
            <person name="Overmann J."/>
            <person name="Amann R."/>
            <person name="Jetten M.S.M."/>
            <person name="Mascher T."/>
            <person name="Medema M.H."/>
            <person name="Devos D.P."/>
            <person name="Kaster A.-K."/>
            <person name="Ovreas L."/>
            <person name="Rohde M."/>
            <person name="Galperin M.Y."/>
            <person name="Jogler C."/>
        </authorList>
    </citation>
    <scope>NUCLEOTIDE SEQUENCE [LARGE SCALE GENOMIC DNA]</scope>
    <source>
        <strain evidence="3 4">ETA_A1</strain>
    </source>
</reference>
<dbReference type="SMART" id="SM00278">
    <property type="entry name" value="HhH1"/>
    <property type="match status" value="4"/>
</dbReference>
<dbReference type="SUPFAM" id="SSF47781">
    <property type="entry name" value="RuvA domain 2-like"/>
    <property type="match status" value="2"/>
</dbReference>
<sequence length="222" mass="23357">MDTPNVPQNPAAPAAGSPRRAQLALAAVVVVFLTLLAVRGYGPRFETRPTEPVPSAAPIDLNRADTAELELLPGVGPRLAAAIDAHRRDRGGFRSVDDLRSVPGVGPVMIDRLRPLVRVEPPAAAVPVRADPELPPRVRAQAPEPAEPVRAPAVRKLQPGDPPIDVNAASAEELQRLPGVGPVTAGAIVAGRPYRSVAELDRVRGIGPKTLDKLRPFVVVGP</sequence>
<dbReference type="AlphaFoldDB" id="A0A517XQC3"/>
<dbReference type="Pfam" id="PF12836">
    <property type="entry name" value="HHH_3"/>
    <property type="match status" value="2"/>
</dbReference>
<evidence type="ECO:0000256" key="1">
    <source>
        <dbReference type="SAM" id="Phobius"/>
    </source>
</evidence>
<evidence type="ECO:0000313" key="4">
    <source>
        <dbReference type="Proteomes" id="UP000319576"/>
    </source>
</evidence>
<feature type="domain" description="Helix-hairpin-helix DNA-binding motif class 1" evidence="2">
    <location>
        <begin position="67"/>
        <end position="86"/>
    </location>
</feature>
<keyword evidence="1" id="KW-0472">Membrane</keyword>
<dbReference type="InterPro" id="IPR003583">
    <property type="entry name" value="Hlx-hairpin-Hlx_DNA-bd_motif"/>
</dbReference>
<protein>
    <submittedName>
        <fullName evidence="3">ComE operon protein 1</fullName>
    </submittedName>
</protein>
<feature type="transmembrane region" description="Helical" evidence="1">
    <location>
        <begin position="20"/>
        <end position="38"/>
    </location>
</feature>
<dbReference type="GO" id="GO:0003677">
    <property type="term" value="F:DNA binding"/>
    <property type="evidence" value="ECO:0007669"/>
    <property type="project" value="InterPro"/>
</dbReference>
<keyword evidence="1" id="KW-1133">Transmembrane helix</keyword>
<name>A0A517XQC3_9BACT</name>
<dbReference type="PANTHER" id="PTHR21180:SF32">
    <property type="entry name" value="ENDONUCLEASE_EXONUCLEASE_PHOSPHATASE FAMILY DOMAIN-CONTAINING PROTEIN 1"/>
    <property type="match status" value="1"/>
</dbReference>
<dbReference type="PANTHER" id="PTHR21180">
    <property type="entry name" value="ENDONUCLEASE/EXONUCLEASE/PHOSPHATASE FAMILY DOMAIN-CONTAINING PROTEIN 1"/>
    <property type="match status" value="1"/>
</dbReference>
<organism evidence="3 4">
    <name type="scientific">Urbifossiella limnaea</name>
    <dbReference type="NCBI Taxonomy" id="2528023"/>
    <lineage>
        <taxon>Bacteria</taxon>
        <taxon>Pseudomonadati</taxon>
        <taxon>Planctomycetota</taxon>
        <taxon>Planctomycetia</taxon>
        <taxon>Gemmatales</taxon>
        <taxon>Gemmataceae</taxon>
        <taxon>Urbifossiella</taxon>
    </lineage>
</organism>
<dbReference type="RefSeq" id="WP_145236020.1">
    <property type="nucleotide sequence ID" value="NZ_CP036273.1"/>
</dbReference>
<dbReference type="Gene3D" id="1.10.150.320">
    <property type="entry name" value="Photosystem II 12 kDa extrinsic protein"/>
    <property type="match status" value="2"/>
</dbReference>
<proteinExistence type="predicted"/>
<feature type="domain" description="Helix-hairpin-helix DNA-binding motif class 1" evidence="2">
    <location>
        <begin position="172"/>
        <end position="191"/>
    </location>
</feature>
<evidence type="ECO:0000313" key="3">
    <source>
        <dbReference type="EMBL" id="QDU19686.1"/>
    </source>
</evidence>
<feature type="domain" description="Helix-hairpin-helix DNA-binding motif class 1" evidence="2">
    <location>
        <begin position="198"/>
        <end position="217"/>
    </location>
</feature>
<feature type="domain" description="Helix-hairpin-helix DNA-binding motif class 1" evidence="2">
    <location>
        <begin position="97"/>
        <end position="116"/>
    </location>
</feature>
<accession>A0A517XQC3</accession>
<dbReference type="OrthoDB" id="9790239at2"/>
<dbReference type="InterPro" id="IPR010994">
    <property type="entry name" value="RuvA_2-like"/>
</dbReference>